<organism evidence="2 3">
    <name type="scientific">Thalassospira lucentensis</name>
    <dbReference type="NCBI Taxonomy" id="168935"/>
    <lineage>
        <taxon>Bacteria</taxon>
        <taxon>Pseudomonadati</taxon>
        <taxon>Pseudomonadota</taxon>
        <taxon>Alphaproteobacteria</taxon>
        <taxon>Rhodospirillales</taxon>
        <taxon>Thalassospiraceae</taxon>
        <taxon>Thalassospira</taxon>
    </lineage>
</organism>
<dbReference type="GO" id="GO:0008976">
    <property type="term" value="F:polyphosphate kinase activity"/>
    <property type="evidence" value="ECO:0007669"/>
    <property type="project" value="InterPro"/>
</dbReference>
<protein>
    <submittedName>
        <fullName evidence="2">RNA degradosome polyphosphate kinase</fullName>
    </submittedName>
</protein>
<dbReference type="Gene3D" id="1.20.58.310">
    <property type="entry name" value="Polyphosphate kinase N-terminal domain"/>
    <property type="match status" value="1"/>
</dbReference>
<accession>A0A358HUK2</accession>
<evidence type="ECO:0000259" key="1">
    <source>
        <dbReference type="Pfam" id="PF13089"/>
    </source>
</evidence>
<keyword evidence="2" id="KW-0808">Transferase</keyword>
<feature type="domain" description="Polyphosphate kinase N-terminal" evidence="1">
    <location>
        <begin position="20"/>
        <end position="112"/>
    </location>
</feature>
<dbReference type="GO" id="GO:0006799">
    <property type="term" value="P:polyphosphate biosynthetic process"/>
    <property type="evidence" value="ECO:0007669"/>
    <property type="project" value="InterPro"/>
</dbReference>
<dbReference type="AlphaFoldDB" id="A0A358HUK2"/>
<feature type="non-terminal residue" evidence="2">
    <location>
        <position position="113"/>
    </location>
</feature>
<name>A0A358HUK2_9PROT</name>
<gene>
    <name evidence="2" type="ORF">DEF21_13230</name>
</gene>
<keyword evidence="2" id="KW-0418">Kinase</keyword>
<dbReference type="SUPFAM" id="SSF140356">
    <property type="entry name" value="PPK N-terminal domain-like"/>
    <property type="match status" value="1"/>
</dbReference>
<evidence type="ECO:0000313" key="2">
    <source>
        <dbReference type="EMBL" id="HBU98848.1"/>
    </source>
</evidence>
<dbReference type="InterPro" id="IPR036832">
    <property type="entry name" value="PPK_N_dom_sf"/>
</dbReference>
<dbReference type="PANTHER" id="PTHR30218">
    <property type="entry name" value="POLYPHOSPHATE KINASE"/>
    <property type="match status" value="1"/>
</dbReference>
<evidence type="ECO:0000313" key="3">
    <source>
        <dbReference type="Proteomes" id="UP000264753"/>
    </source>
</evidence>
<dbReference type="Pfam" id="PF13089">
    <property type="entry name" value="PP_kinase_N"/>
    <property type="match status" value="1"/>
</dbReference>
<dbReference type="Proteomes" id="UP000264753">
    <property type="component" value="Unassembled WGS sequence"/>
</dbReference>
<sequence length="113" mass="12780">MSHAAAVQSSAIAIDSETRFINRELSWLAFNNRVLEEAQNSGHPLLERLRFLSISASNLDEFYMVRVAGLVGQLRAGMTKVSQDGMSPSEQLRAITFDANQLMQDQQRIWRQL</sequence>
<reference evidence="2 3" key="1">
    <citation type="journal article" date="2018" name="Nat. Biotechnol.">
        <title>A standardized bacterial taxonomy based on genome phylogeny substantially revises the tree of life.</title>
        <authorList>
            <person name="Parks D.H."/>
            <person name="Chuvochina M."/>
            <person name="Waite D.W."/>
            <person name="Rinke C."/>
            <person name="Skarshewski A."/>
            <person name="Chaumeil P.A."/>
            <person name="Hugenholtz P."/>
        </authorList>
    </citation>
    <scope>NUCLEOTIDE SEQUENCE [LARGE SCALE GENOMIC DNA]</scope>
    <source>
        <strain evidence="2">UBA8707</strain>
    </source>
</reference>
<dbReference type="GO" id="GO:0009358">
    <property type="term" value="C:polyphosphate kinase complex"/>
    <property type="evidence" value="ECO:0007669"/>
    <property type="project" value="InterPro"/>
</dbReference>
<proteinExistence type="predicted"/>
<dbReference type="InterPro" id="IPR025198">
    <property type="entry name" value="PPK_N_dom"/>
</dbReference>
<dbReference type="EMBL" id="DOOG01000111">
    <property type="protein sequence ID" value="HBU98848.1"/>
    <property type="molecule type" value="Genomic_DNA"/>
</dbReference>
<comment type="caution">
    <text evidence="2">The sequence shown here is derived from an EMBL/GenBank/DDBJ whole genome shotgun (WGS) entry which is preliminary data.</text>
</comment>
<dbReference type="PANTHER" id="PTHR30218:SF0">
    <property type="entry name" value="POLYPHOSPHATE KINASE"/>
    <property type="match status" value="1"/>
</dbReference>
<dbReference type="InterPro" id="IPR003414">
    <property type="entry name" value="PP_kinase"/>
</dbReference>